<reference evidence="1 2" key="1">
    <citation type="journal article" date="2019" name="Environ. Microbiol.">
        <title>At the nexus of three kingdoms: the genome of the mycorrhizal fungus Gigaspora margarita provides insights into plant, endobacterial and fungal interactions.</title>
        <authorList>
            <person name="Venice F."/>
            <person name="Ghignone S."/>
            <person name="Salvioli di Fossalunga A."/>
            <person name="Amselem J."/>
            <person name="Novero M."/>
            <person name="Xianan X."/>
            <person name="Sedzielewska Toro K."/>
            <person name="Morin E."/>
            <person name="Lipzen A."/>
            <person name="Grigoriev I.V."/>
            <person name="Henrissat B."/>
            <person name="Martin F.M."/>
            <person name="Bonfante P."/>
        </authorList>
    </citation>
    <scope>NUCLEOTIDE SEQUENCE [LARGE SCALE GENOMIC DNA]</scope>
    <source>
        <strain evidence="1 2">BEG34</strain>
    </source>
</reference>
<dbReference type="EMBL" id="WTPW01001160">
    <property type="protein sequence ID" value="KAF0452289.1"/>
    <property type="molecule type" value="Genomic_DNA"/>
</dbReference>
<name>A0A8H3XF46_GIGMA</name>
<dbReference type="OrthoDB" id="2382084at2759"/>
<evidence type="ECO:0000313" key="1">
    <source>
        <dbReference type="EMBL" id="KAF0452289.1"/>
    </source>
</evidence>
<comment type="caution">
    <text evidence="1">The sequence shown here is derived from an EMBL/GenBank/DDBJ whole genome shotgun (WGS) entry which is preliminary data.</text>
</comment>
<sequence length="282" mass="33184">MSQEPSTGLRRPLDLADSTSDFRWKDLNALNIHYYNGAIEMFEDTPDFSYDTSFLLRNAKKEQFFYAWDDDSLTEGWNDEERSLARYMSNVLLKEISSAGKRERVTDSFVNFLLGVLKFNVYLLSLELKADCYFKVHNKKVISETDFSIWKGNLFVIIDEDKHLHNVVKSTMWGECQIASELLAAAFVNDKEIQEIYRSQSLFAIRVIGTQFTFYRAEVGSNYLNNLSEGFPDDDEMRIYRYPVYQEYQDTKKIPCFDYTDPDQRKTILDILLKIKKFRYSK</sequence>
<evidence type="ECO:0000313" key="2">
    <source>
        <dbReference type="Proteomes" id="UP000439903"/>
    </source>
</evidence>
<dbReference type="AlphaFoldDB" id="A0A8H3XF46"/>
<accession>A0A8H3XF46</accession>
<dbReference type="Proteomes" id="UP000439903">
    <property type="component" value="Unassembled WGS sequence"/>
</dbReference>
<gene>
    <name evidence="1" type="ORF">F8M41_001927</name>
</gene>
<protein>
    <submittedName>
        <fullName evidence="1">Uncharacterized protein</fullName>
    </submittedName>
</protein>
<proteinExistence type="predicted"/>
<organism evidence="1 2">
    <name type="scientific">Gigaspora margarita</name>
    <dbReference type="NCBI Taxonomy" id="4874"/>
    <lineage>
        <taxon>Eukaryota</taxon>
        <taxon>Fungi</taxon>
        <taxon>Fungi incertae sedis</taxon>
        <taxon>Mucoromycota</taxon>
        <taxon>Glomeromycotina</taxon>
        <taxon>Glomeromycetes</taxon>
        <taxon>Diversisporales</taxon>
        <taxon>Gigasporaceae</taxon>
        <taxon>Gigaspora</taxon>
    </lineage>
</organism>
<keyword evidence="2" id="KW-1185">Reference proteome</keyword>